<comment type="subcellular location">
    <subcellularLocation>
        <location evidence="1">Membrane</location>
        <topology evidence="1">Single-pass membrane protein</topology>
    </subcellularLocation>
</comment>
<keyword evidence="4" id="KW-0472">Membrane</keyword>
<dbReference type="GO" id="GO:0016020">
    <property type="term" value="C:membrane"/>
    <property type="evidence" value="ECO:0007669"/>
    <property type="project" value="UniProtKB-SubCell"/>
</dbReference>
<evidence type="ECO:0000256" key="4">
    <source>
        <dbReference type="ARBA" id="ARBA00023136"/>
    </source>
</evidence>
<evidence type="ECO:0000256" key="2">
    <source>
        <dbReference type="ARBA" id="ARBA00022692"/>
    </source>
</evidence>
<dbReference type="Proteomes" id="UP000197783">
    <property type="component" value="Unassembled WGS sequence"/>
</dbReference>
<gene>
    <name evidence="6" type="ORF">SPMU_00560</name>
</gene>
<proteinExistence type="predicted"/>
<dbReference type="InterPro" id="IPR037682">
    <property type="entry name" value="TonB_C"/>
</dbReference>
<dbReference type="GO" id="GO:0055085">
    <property type="term" value="P:transmembrane transport"/>
    <property type="evidence" value="ECO:0007669"/>
    <property type="project" value="InterPro"/>
</dbReference>
<sequence length="242" mass="25631">MHLEPRPEVSLERMSNVNQISAPTLLKMLGGLCLGVLATPAFTQQSAPNDLSAGPKAIQPGSWVKAGDYPKEAWNKDQSGTVKFALTIDVQGAVSRCDILVSSGAPSLDQQACALMHRNGRFKPALDAAGLPIPSEITRLIAWNTNRKADIKYDAVVSVKSLPSDRKSADLAVRQIVTAGNRVESCALEKPSKEPSLDLQACKIASQVLAPRSLRAADGSPIRGLRISDLVLIVGGTGEGES</sequence>
<evidence type="ECO:0000256" key="3">
    <source>
        <dbReference type="ARBA" id="ARBA00022989"/>
    </source>
</evidence>
<dbReference type="InterPro" id="IPR006260">
    <property type="entry name" value="TonB/TolA_C"/>
</dbReference>
<evidence type="ECO:0000259" key="5">
    <source>
        <dbReference type="PROSITE" id="PS52015"/>
    </source>
</evidence>
<dbReference type="NCBIfam" id="TIGR01352">
    <property type="entry name" value="tonB_Cterm"/>
    <property type="match status" value="1"/>
</dbReference>
<organism evidence="6 7">
    <name type="scientific">Sphingomonas mucosissima</name>
    <dbReference type="NCBI Taxonomy" id="370959"/>
    <lineage>
        <taxon>Bacteria</taxon>
        <taxon>Pseudomonadati</taxon>
        <taxon>Pseudomonadota</taxon>
        <taxon>Alphaproteobacteria</taxon>
        <taxon>Sphingomonadales</taxon>
        <taxon>Sphingomonadaceae</taxon>
        <taxon>Sphingomonas</taxon>
    </lineage>
</organism>
<comment type="caution">
    <text evidence="6">The sequence shown here is derived from an EMBL/GenBank/DDBJ whole genome shotgun (WGS) entry which is preliminary data.</text>
</comment>
<dbReference type="Gene3D" id="3.30.1150.10">
    <property type="match status" value="1"/>
</dbReference>
<dbReference type="AlphaFoldDB" id="A0A245ZPS0"/>
<accession>A0A245ZPS0</accession>
<protein>
    <submittedName>
        <fullName evidence="6">Gram-negative bacterial tonB protein</fullName>
    </submittedName>
</protein>
<evidence type="ECO:0000313" key="7">
    <source>
        <dbReference type="Proteomes" id="UP000197783"/>
    </source>
</evidence>
<feature type="domain" description="TonB C-terminal" evidence="5">
    <location>
        <begin position="54"/>
        <end position="152"/>
    </location>
</feature>
<dbReference type="EMBL" id="NBBJ01000001">
    <property type="protein sequence ID" value="OWK31738.1"/>
    <property type="molecule type" value="Genomic_DNA"/>
</dbReference>
<keyword evidence="7" id="KW-1185">Reference proteome</keyword>
<dbReference type="Pfam" id="PF03544">
    <property type="entry name" value="TonB_C"/>
    <property type="match status" value="1"/>
</dbReference>
<evidence type="ECO:0000256" key="1">
    <source>
        <dbReference type="ARBA" id="ARBA00004167"/>
    </source>
</evidence>
<keyword evidence="2" id="KW-0812">Transmembrane</keyword>
<evidence type="ECO:0000313" key="6">
    <source>
        <dbReference type="EMBL" id="OWK31738.1"/>
    </source>
</evidence>
<dbReference type="SUPFAM" id="SSF74653">
    <property type="entry name" value="TolA/TonB C-terminal domain"/>
    <property type="match status" value="1"/>
</dbReference>
<dbReference type="PROSITE" id="PS52015">
    <property type="entry name" value="TONB_CTD"/>
    <property type="match status" value="1"/>
</dbReference>
<name>A0A245ZPS0_9SPHN</name>
<reference evidence="6 7" key="1">
    <citation type="submission" date="2017-03" db="EMBL/GenBank/DDBJ databases">
        <title>Genome sequence of Sphingomonas mucosissima DSM 17494.</title>
        <authorList>
            <person name="Poehlein A."/>
            <person name="Wuebbeler J.H."/>
            <person name="Steinbuechel A."/>
            <person name="Daniel R."/>
        </authorList>
    </citation>
    <scope>NUCLEOTIDE SEQUENCE [LARGE SCALE GENOMIC DNA]</scope>
    <source>
        <strain evidence="6 7">DSM 17494</strain>
    </source>
</reference>
<dbReference type="OrthoDB" id="7585155at2"/>
<keyword evidence="3" id="KW-1133">Transmembrane helix</keyword>